<evidence type="ECO:0000313" key="8">
    <source>
        <dbReference type="EMBL" id="KYO51933.1"/>
    </source>
</evidence>
<dbReference type="GO" id="GO:0016652">
    <property type="term" value="F:oxidoreductase activity, acting on NAD(P)H as acceptor"/>
    <property type="evidence" value="ECO:0007669"/>
    <property type="project" value="UniProtKB-UniRule"/>
</dbReference>
<dbReference type="InterPro" id="IPR003680">
    <property type="entry name" value="Flavodoxin_fold"/>
</dbReference>
<dbReference type="HAMAP" id="MF_01216">
    <property type="entry name" value="Azoreductase_type1"/>
    <property type="match status" value="1"/>
</dbReference>
<evidence type="ECO:0000256" key="6">
    <source>
        <dbReference type="HAMAP-Rule" id="MF_01216"/>
    </source>
</evidence>
<feature type="binding site" evidence="6">
    <location>
        <position position="9"/>
    </location>
    <ligand>
        <name>FMN</name>
        <dbReference type="ChEBI" id="CHEBI:58210"/>
    </ligand>
</feature>
<evidence type="ECO:0000259" key="7">
    <source>
        <dbReference type="Pfam" id="PF02525"/>
    </source>
</evidence>
<dbReference type="AlphaFoldDB" id="A0A162KRE9"/>
<dbReference type="Proteomes" id="UP000075787">
    <property type="component" value="Unassembled WGS sequence"/>
</dbReference>
<comment type="similarity">
    <text evidence="6">Belongs to the azoreductase type 1 family.</text>
</comment>
<feature type="binding site" evidence="6">
    <location>
        <begin position="96"/>
        <end position="99"/>
    </location>
    <ligand>
        <name>FMN</name>
        <dbReference type="ChEBI" id="CHEBI:58210"/>
    </ligand>
</feature>
<keyword evidence="4 6" id="KW-0520">NAD</keyword>
<keyword evidence="2 6" id="KW-0288">FMN</keyword>
<dbReference type="EMBL" id="LPZR01000164">
    <property type="protein sequence ID" value="KYO51933.1"/>
    <property type="molecule type" value="Genomic_DNA"/>
</dbReference>
<sequence length="209" mass="22083">MKLLQIHSSAAEGESVSRQLVETITTAIAEAVPGLEIVTRDLAAHELPHLSAERMPVVRAGKTEDLTPVQQDELALAEAVLDEFLSADVVVVGAPMYNFSVPSQLKAWIDRLARAGRTFRYGPNGAEGLAGGRKVIVVSSRGGVYSSNPAMAAFDHQESWLKAVFAFIGISDVEIVRAEGIGMGPEARAKAIAAAEAEIARLVPQAVAA</sequence>
<evidence type="ECO:0000313" key="9">
    <source>
        <dbReference type="Proteomes" id="UP000075787"/>
    </source>
</evidence>
<evidence type="ECO:0000256" key="3">
    <source>
        <dbReference type="ARBA" id="ARBA00023002"/>
    </source>
</evidence>
<dbReference type="InterPro" id="IPR050104">
    <property type="entry name" value="FMN-dep_NADH:Q_OxRdtase_AzoR1"/>
</dbReference>
<dbReference type="EC" id="1.7.1.17" evidence="6"/>
<feature type="binding site" evidence="6">
    <location>
        <begin position="140"/>
        <end position="143"/>
    </location>
    <ligand>
        <name>FMN</name>
        <dbReference type="ChEBI" id="CHEBI:58210"/>
    </ligand>
</feature>
<dbReference type="GeneID" id="97241765"/>
<accession>A0A162KRE9</accession>
<evidence type="ECO:0000256" key="1">
    <source>
        <dbReference type="ARBA" id="ARBA00022630"/>
    </source>
</evidence>
<name>A0A162KRE9_9PROT</name>
<reference evidence="8 9" key="1">
    <citation type="submission" date="2015-12" db="EMBL/GenBank/DDBJ databases">
        <title>Genome sequence of Tistrella mobilis MCCC 1A02139.</title>
        <authorList>
            <person name="Lu L."/>
            <person name="Lai Q."/>
            <person name="Shao Z."/>
            <person name="Qian P."/>
        </authorList>
    </citation>
    <scope>NUCLEOTIDE SEQUENCE [LARGE SCALE GENOMIC DNA]</scope>
    <source>
        <strain evidence="8 9">MCCC 1A02139</strain>
    </source>
</reference>
<dbReference type="GO" id="GO:0010181">
    <property type="term" value="F:FMN binding"/>
    <property type="evidence" value="ECO:0007669"/>
    <property type="project" value="UniProtKB-UniRule"/>
</dbReference>
<dbReference type="Pfam" id="PF02525">
    <property type="entry name" value="Flavodoxin_2"/>
    <property type="match status" value="1"/>
</dbReference>
<evidence type="ECO:0000256" key="2">
    <source>
        <dbReference type="ARBA" id="ARBA00022643"/>
    </source>
</evidence>
<gene>
    <name evidence="6" type="primary">azoR</name>
    <name evidence="8" type="ORF">AUP44_06910</name>
</gene>
<dbReference type="InterPro" id="IPR029039">
    <property type="entry name" value="Flavoprotein-like_sf"/>
</dbReference>
<comment type="subunit">
    <text evidence="6">Homodimer.</text>
</comment>
<dbReference type="GO" id="GO:0016655">
    <property type="term" value="F:oxidoreductase activity, acting on NAD(P)H, quinone or similar compound as acceptor"/>
    <property type="evidence" value="ECO:0007669"/>
    <property type="project" value="InterPro"/>
</dbReference>
<evidence type="ECO:0000256" key="4">
    <source>
        <dbReference type="ARBA" id="ARBA00023027"/>
    </source>
</evidence>
<dbReference type="GO" id="GO:0009055">
    <property type="term" value="F:electron transfer activity"/>
    <property type="evidence" value="ECO:0007669"/>
    <property type="project" value="UniProtKB-UniRule"/>
</dbReference>
<comment type="catalytic activity">
    <reaction evidence="5">
        <text>N,N-dimethyl-1,4-phenylenediamine + anthranilate + 2 NAD(+) = 2-(4-dimethylaminophenyl)diazenylbenzoate + 2 NADH + 2 H(+)</text>
        <dbReference type="Rhea" id="RHEA:55872"/>
        <dbReference type="ChEBI" id="CHEBI:15378"/>
        <dbReference type="ChEBI" id="CHEBI:15783"/>
        <dbReference type="ChEBI" id="CHEBI:16567"/>
        <dbReference type="ChEBI" id="CHEBI:57540"/>
        <dbReference type="ChEBI" id="CHEBI:57945"/>
        <dbReference type="ChEBI" id="CHEBI:71579"/>
        <dbReference type="EC" id="1.7.1.17"/>
    </reaction>
    <physiologicalReaction direction="right-to-left" evidence="5">
        <dbReference type="Rhea" id="RHEA:55874"/>
    </physiologicalReaction>
</comment>
<keyword evidence="1 6" id="KW-0285">Flavoprotein</keyword>
<evidence type="ECO:0000256" key="5">
    <source>
        <dbReference type="ARBA" id="ARBA00048542"/>
    </source>
</evidence>
<protein>
    <recommendedName>
        <fullName evidence="6">FMN dependent NADH:quinone oxidoreductase</fullName>
        <ecNumber evidence="6">1.6.5.-</ecNumber>
    </recommendedName>
    <alternativeName>
        <fullName evidence="6">Azo-dye reductase</fullName>
    </alternativeName>
    <alternativeName>
        <fullName evidence="6">FMN-dependent NADH-azo compound oxidoreductase</fullName>
    </alternativeName>
    <alternativeName>
        <fullName evidence="6">FMN-dependent NADH-azoreductase</fullName>
        <ecNumber evidence="6">1.7.1.17</ecNumber>
    </alternativeName>
</protein>
<feature type="domain" description="Flavodoxin-like fold" evidence="7">
    <location>
        <begin position="1"/>
        <end position="201"/>
    </location>
</feature>
<proteinExistence type="inferred from homology"/>
<dbReference type="PANTHER" id="PTHR43741">
    <property type="entry name" value="FMN-DEPENDENT NADH-AZOREDUCTASE 1"/>
    <property type="match status" value="1"/>
</dbReference>
<comment type="function">
    <text evidence="6">Also exhibits azoreductase activity. Catalyzes the reductive cleavage of the azo bond in aromatic azo compounds to the corresponding amines.</text>
</comment>
<feature type="binding site" evidence="6">
    <location>
        <begin position="15"/>
        <end position="17"/>
    </location>
    <ligand>
        <name>FMN</name>
        <dbReference type="ChEBI" id="CHEBI:58210"/>
    </ligand>
</feature>
<dbReference type="InterPro" id="IPR023048">
    <property type="entry name" value="NADH:quinone_OxRdtase_FMN_depd"/>
</dbReference>
<comment type="caution">
    <text evidence="8">The sequence shown here is derived from an EMBL/GenBank/DDBJ whole genome shotgun (WGS) entry which is preliminary data.</text>
</comment>
<dbReference type="EC" id="1.6.5.-" evidence="6"/>
<dbReference type="SUPFAM" id="SSF52218">
    <property type="entry name" value="Flavoproteins"/>
    <property type="match status" value="1"/>
</dbReference>
<dbReference type="PANTHER" id="PTHR43741:SF4">
    <property type="entry name" value="FMN-DEPENDENT NADH:QUINONE OXIDOREDUCTASE"/>
    <property type="match status" value="1"/>
</dbReference>
<dbReference type="RefSeq" id="WP_062765096.1">
    <property type="nucleotide sequence ID" value="NZ_CP121027.1"/>
</dbReference>
<organism evidence="8 9">
    <name type="scientific">Tistrella mobilis</name>
    <dbReference type="NCBI Taxonomy" id="171437"/>
    <lineage>
        <taxon>Bacteria</taxon>
        <taxon>Pseudomonadati</taxon>
        <taxon>Pseudomonadota</taxon>
        <taxon>Alphaproteobacteria</taxon>
        <taxon>Geminicoccales</taxon>
        <taxon>Geminicoccaceae</taxon>
        <taxon>Tistrella</taxon>
    </lineage>
</organism>
<keyword evidence="3 6" id="KW-0560">Oxidoreductase</keyword>
<dbReference type="OrthoDB" id="9787136at2"/>
<dbReference type="Gene3D" id="3.40.50.360">
    <property type="match status" value="1"/>
</dbReference>
<comment type="function">
    <text evidence="6">Quinone reductase that provides resistance to thiol-specific stress caused by electrophilic quinones.</text>
</comment>
<comment type="catalytic activity">
    <reaction evidence="6">
        <text>2 a quinone + NADH + H(+) = 2 a 1,4-benzosemiquinone + NAD(+)</text>
        <dbReference type="Rhea" id="RHEA:65952"/>
        <dbReference type="ChEBI" id="CHEBI:15378"/>
        <dbReference type="ChEBI" id="CHEBI:57540"/>
        <dbReference type="ChEBI" id="CHEBI:57945"/>
        <dbReference type="ChEBI" id="CHEBI:132124"/>
        <dbReference type="ChEBI" id="CHEBI:134225"/>
    </reaction>
</comment>
<comment type="cofactor">
    <cofactor evidence="6">
        <name>FMN</name>
        <dbReference type="ChEBI" id="CHEBI:58210"/>
    </cofactor>
    <text evidence="6">Binds 1 FMN per subunit.</text>
</comment>